<name>D8LQP1_ECTSI</name>
<dbReference type="OMA" id="AHWKEDQ"/>
<dbReference type="PANTHER" id="PTHR31027:SF2">
    <property type="entry name" value="LEBERCILIN DOMAIN-CONTAINING PROTEIN"/>
    <property type="match status" value="1"/>
</dbReference>
<feature type="region of interest" description="Disordered" evidence="2">
    <location>
        <begin position="352"/>
        <end position="373"/>
    </location>
</feature>
<dbReference type="GO" id="GO:0042175">
    <property type="term" value="C:nuclear outer membrane-endoplasmic reticulum membrane network"/>
    <property type="evidence" value="ECO:0007669"/>
    <property type="project" value="TreeGrafter"/>
</dbReference>
<dbReference type="GO" id="GO:0008298">
    <property type="term" value="P:intracellular mRNA localization"/>
    <property type="evidence" value="ECO:0007669"/>
    <property type="project" value="TreeGrafter"/>
</dbReference>
<dbReference type="EMBL" id="FN649729">
    <property type="protein sequence ID" value="CBN78805.1"/>
    <property type="molecule type" value="Genomic_DNA"/>
</dbReference>
<reference evidence="3 4" key="1">
    <citation type="journal article" date="2010" name="Nature">
        <title>The Ectocarpus genome and the independent evolution of multicellularity in brown algae.</title>
        <authorList>
            <person name="Cock J.M."/>
            <person name="Sterck L."/>
            <person name="Rouze P."/>
            <person name="Scornet D."/>
            <person name="Allen A.E."/>
            <person name="Amoutzias G."/>
            <person name="Anthouard V."/>
            <person name="Artiguenave F."/>
            <person name="Aury J.M."/>
            <person name="Badger J.H."/>
            <person name="Beszteri B."/>
            <person name="Billiau K."/>
            <person name="Bonnet E."/>
            <person name="Bothwell J.H."/>
            <person name="Bowler C."/>
            <person name="Boyen C."/>
            <person name="Brownlee C."/>
            <person name="Carrano C.J."/>
            <person name="Charrier B."/>
            <person name="Cho G.Y."/>
            <person name="Coelho S.M."/>
            <person name="Collen J."/>
            <person name="Corre E."/>
            <person name="Da Silva C."/>
            <person name="Delage L."/>
            <person name="Delaroque N."/>
            <person name="Dittami S.M."/>
            <person name="Doulbeau S."/>
            <person name="Elias M."/>
            <person name="Farnham G."/>
            <person name="Gachon C.M."/>
            <person name="Gschloessl B."/>
            <person name="Heesch S."/>
            <person name="Jabbari K."/>
            <person name="Jubin C."/>
            <person name="Kawai H."/>
            <person name="Kimura K."/>
            <person name="Kloareg B."/>
            <person name="Kupper F.C."/>
            <person name="Lang D."/>
            <person name="Le Bail A."/>
            <person name="Leblanc C."/>
            <person name="Lerouge P."/>
            <person name="Lohr M."/>
            <person name="Lopez P.J."/>
            <person name="Martens C."/>
            <person name="Maumus F."/>
            <person name="Michel G."/>
            <person name="Miranda-Saavedra D."/>
            <person name="Morales J."/>
            <person name="Moreau H."/>
            <person name="Motomura T."/>
            <person name="Nagasato C."/>
            <person name="Napoli C.A."/>
            <person name="Nelson D.R."/>
            <person name="Nyvall-Collen P."/>
            <person name="Peters A.F."/>
            <person name="Pommier C."/>
            <person name="Potin P."/>
            <person name="Poulain J."/>
            <person name="Quesneville H."/>
            <person name="Read B."/>
            <person name="Rensing S.A."/>
            <person name="Ritter A."/>
            <person name="Rousvoal S."/>
            <person name="Samanta M."/>
            <person name="Samson G."/>
            <person name="Schroeder D.C."/>
            <person name="Segurens B."/>
            <person name="Strittmatter M."/>
            <person name="Tonon T."/>
            <person name="Tregear J.W."/>
            <person name="Valentin K."/>
            <person name="von Dassow P."/>
            <person name="Yamagishi T."/>
            <person name="Van de Peer Y."/>
            <person name="Wincker P."/>
        </authorList>
    </citation>
    <scope>NUCLEOTIDE SEQUENCE [LARGE SCALE GENOMIC DNA]</scope>
    <source>
        <strain evidence="4">Ec32 / CCAP1310/4</strain>
    </source>
</reference>
<dbReference type="InParanoid" id="D8LQP1"/>
<dbReference type="GO" id="GO:0005783">
    <property type="term" value="C:endoplasmic reticulum"/>
    <property type="evidence" value="ECO:0007669"/>
    <property type="project" value="TreeGrafter"/>
</dbReference>
<dbReference type="PANTHER" id="PTHR31027">
    <property type="entry name" value="NUCLEAR SEGREGATION PROTEIN BFR1"/>
    <property type="match status" value="1"/>
</dbReference>
<dbReference type="InterPro" id="IPR039604">
    <property type="entry name" value="Bfr1"/>
</dbReference>
<dbReference type="EMBL" id="FN648818">
    <property type="protein sequence ID" value="CBN78805.1"/>
    <property type="molecule type" value="Genomic_DNA"/>
</dbReference>
<dbReference type="AlphaFoldDB" id="D8LQP1"/>
<accession>D8LQP1</accession>
<proteinExistence type="predicted"/>
<feature type="region of interest" description="Disordered" evidence="2">
    <location>
        <begin position="416"/>
        <end position="617"/>
    </location>
</feature>
<dbReference type="STRING" id="2880.D8LQP1"/>
<evidence type="ECO:0000313" key="4">
    <source>
        <dbReference type="Proteomes" id="UP000002630"/>
    </source>
</evidence>
<dbReference type="eggNOG" id="ENOG502QRKP">
    <property type="taxonomic scope" value="Eukaryota"/>
</dbReference>
<feature type="compositionally biased region" description="Basic residues" evidence="2">
    <location>
        <begin position="355"/>
        <end position="366"/>
    </location>
</feature>
<organism evidence="3 4">
    <name type="scientific">Ectocarpus siliculosus</name>
    <name type="common">Brown alga</name>
    <name type="synonym">Conferva siliculosa</name>
    <dbReference type="NCBI Taxonomy" id="2880"/>
    <lineage>
        <taxon>Eukaryota</taxon>
        <taxon>Sar</taxon>
        <taxon>Stramenopiles</taxon>
        <taxon>Ochrophyta</taxon>
        <taxon>PX clade</taxon>
        <taxon>Phaeophyceae</taxon>
        <taxon>Ectocarpales</taxon>
        <taxon>Ectocarpaceae</taxon>
        <taxon>Ectocarpus</taxon>
    </lineage>
</organism>
<dbReference type="GO" id="GO:0003729">
    <property type="term" value="F:mRNA binding"/>
    <property type="evidence" value="ECO:0007669"/>
    <property type="project" value="TreeGrafter"/>
</dbReference>
<keyword evidence="4" id="KW-1185">Reference proteome</keyword>
<feature type="compositionally biased region" description="Polar residues" evidence="2">
    <location>
        <begin position="1"/>
        <end position="12"/>
    </location>
</feature>
<sequence length="617" mass="66345">MVPSHSINSIQAEPQPDNDEHELQVGAINESIKKIKDDIEVLRAKIDEASEARRGQGDEMGEARAVMRALKEERDEIRSHLDTMQADSARAKAALEGHDKSRRALQSSLKFKTVGEIETPFRQMEAPQQTSSMSLAEEKKLIKEMEQLKTSKKTAAQFMSQEEMVKGAKDGYGAARKTESEKKAELRAVQEKLKAAFTVLEEMGAKRDEEGGGVNALYEQKKALHEEINVKIEEIKDLRSAHRAKLDHWYNCRRERTKFKRALHKAEWLERVAAKNAHTKALEEEEAKKIPYESEIVLCDTLVSYLETTFMNVKGEAPKAAAVVAPQAATNDEFKGMKMVMKKRQDEEFIVMGGGRKKGGGKKKAGGKNAAGGKNTIVHAIDTMESFSMLSIAPPPNKAAVPDAIKALKEKKAWFAEQPRPTATTAKPAQVGEKSKKAAKVKAKAPDINDEEFPGLPGMASKPKTDEAGDGEDGGEGETANGDADAAGDGDGEDKAEKVAPPTAASIVANGVTGKAAAEPEPAAEETPAPAEDAPEAEGAKEDGEDKTAEVVAAKEDEEDAAAPSADVEDKEAEKAEEAADTPAAAEAEAEVAKKDDEPAASGEGAEETKEGGAKEE</sequence>
<evidence type="ECO:0000313" key="3">
    <source>
        <dbReference type="EMBL" id="CBN78805.1"/>
    </source>
</evidence>
<feature type="compositionally biased region" description="Acidic residues" evidence="2">
    <location>
        <begin position="556"/>
        <end position="571"/>
    </location>
</feature>
<dbReference type="GO" id="GO:1990904">
    <property type="term" value="C:ribonucleoprotein complex"/>
    <property type="evidence" value="ECO:0007669"/>
    <property type="project" value="TreeGrafter"/>
</dbReference>
<keyword evidence="1" id="KW-0175">Coiled coil</keyword>
<dbReference type="Proteomes" id="UP000002630">
    <property type="component" value="Linkage Group LG04"/>
</dbReference>
<dbReference type="OrthoDB" id="2195113at2759"/>
<feature type="region of interest" description="Disordered" evidence="2">
    <location>
        <begin position="1"/>
        <end position="22"/>
    </location>
</feature>
<protein>
    <submittedName>
        <fullName evidence="3">Uncharacterized protein</fullName>
    </submittedName>
</protein>
<feature type="compositionally biased region" description="Basic and acidic residues" evidence="2">
    <location>
        <begin position="607"/>
        <end position="617"/>
    </location>
</feature>
<feature type="compositionally biased region" description="Low complexity" evidence="2">
    <location>
        <begin position="513"/>
        <end position="532"/>
    </location>
</feature>
<evidence type="ECO:0000256" key="2">
    <source>
        <dbReference type="SAM" id="MobiDB-lite"/>
    </source>
</evidence>
<feature type="coiled-coil region" evidence="1">
    <location>
        <begin position="32"/>
        <end position="87"/>
    </location>
</feature>
<feature type="compositionally biased region" description="Basic and acidic residues" evidence="2">
    <location>
        <begin position="538"/>
        <end position="555"/>
    </location>
</feature>
<gene>
    <name evidence="3" type="ORF">Esi_0006_0221</name>
</gene>
<evidence type="ECO:0000256" key="1">
    <source>
        <dbReference type="SAM" id="Coils"/>
    </source>
</evidence>